<dbReference type="Pfam" id="PF00106">
    <property type="entry name" value="adh_short"/>
    <property type="match status" value="1"/>
</dbReference>
<dbReference type="PANTHER" id="PTHR43157:SF31">
    <property type="entry name" value="PHOSPHATIDYLINOSITOL-GLYCAN BIOSYNTHESIS CLASS F PROTEIN"/>
    <property type="match status" value="1"/>
</dbReference>
<gene>
    <name evidence="3" type="ORF">SAMN05192562_102434</name>
</gene>
<dbReference type="Proteomes" id="UP000199187">
    <property type="component" value="Unassembled WGS sequence"/>
</dbReference>
<dbReference type="PANTHER" id="PTHR43157">
    <property type="entry name" value="PHOSPHATIDYLINOSITOL-GLYCAN BIOSYNTHESIS CLASS F PROTEIN-RELATED"/>
    <property type="match status" value="1"/>
</dbReference>
<dbReference type="PRINTS" id="PR00081">
    <property type="entry name" value="GDHRDH"/>
</dbReference>
<dbReference type="OrthoDB" id="109589at2"/>
<dbReference type="InterPro" id="IPR036291">
    <property type="entry name" value="NAD(P)-bd_dom_sf"/>
</dbReference>
<dbReference type="GO" id="GO:0016491">
    <property type="term" value="F:oxidoreductase activity"/>
    <property type="evidence" value="ECO:0007669"/>
    <property type="project" value="UniProtKB-KW"/>
</dbReference>
<comment type="similarity">
    <text evidence="2">Belongs to the short-chain dehydrogenases/reductases (SDR) family.</text>
</comment>
<reference evidence="4" key="1">
    <citation type="submission" date="2016-10" db="EMBL/GenBank/DDBJ databases">
        <authorList>
            <person name="Varghese N."/>
            <person name="Submissions S."/>
        </authorList>
    </citation>
    <scope>NUCLEOTIDE SEQUENCE [LARGE SCALE GENOMIC DNA]</scope>
    <source>
        <strain evidence="4">Ah-143</strain>
    </source>
</reference>
<dbReference type="AlphaFoldDB" id="A0A1I7BAY6"/>
<protein>
    <submittedName>
        <fullName evidence="3">Short-chain dehydrogenase</fullName>
    </submittedName>
</protein>
<name>A0A1I7BAY6_9ENTR</name>
<evidence type="ECO:0000313" key="3">
    <source>
        <dbReference type="EMBL" id="SFT84343.1"/>
    </source>
</evidence>
<proteinExistence type="inferred from homology"/>
<keyword evidence="4" id="KW-1185">Reference proteome</keyword>
<evidence type="ECO:0000313" key="4">
    <source>
        <dbReference type="Proteomes" id="UP000199187"/>
    </source>
</evidence>
<dbReference type="RefSeq" id="WP_090121311.1">
    <property type="nucleotide sequence ID" value="NZ_CP045300.1"/>
</dbReference>
<organism evidence="3 4">
    <name type="scientific">Kosakonia arachidis</name>
    <dbReference type="NCBI Taxonomy" id="551989"/>
    <lineage>
        <taxon>Bacteria</taxon>
        <taxon>Pseudomonadati</taxon>
        <taxon>Pseudomonadota</taxon>
        <taxon>Gammaproteobacteria</taxon>
        <taxon>Enterobacterales</taxon>
        <taxon>Enterobacteriaceae</taxon>
        <taxon>Kosakonia</taxon>
    </lineage>
</organism>
<keyword evidence="1" id="KW-0560">Oxidoreductase</keyword>
<dbReference type="SUPFAM" id="SSF51735">
    <property type="entry name" value="NAD(P)-binding Rossmann-fold domains"/>
    <property type="match status" value="1"/>
</dbReference>
<dbReference type="PRINTS" id="PR00080">
    <property type="entry name" value="SDRFAMILY"/>
</dbReference>
<evidence type="ECO:0000256" key="2">
    <source>
        <dbReference type="RuleBase" id="RU000363"/>
    </source>
</evidence>
<dbReference type="EMBL" id="FPAU01000002">
    <property type="protein sequence ID" value="SFT84343.1"/>
    <property type="molecule type" value="Genomic_DNA"/>
</dbReference>
<sequence>MATGEKIALVTGSTDGLGRRVAERLAGSGMTVLVHGRDRKRGAETTKAILDAGGKAVFYMADLSVLSEVCRLAAEIRHEHPGLDLLVNNAGIGAAGVYIGRCESPDGFELRFAVNYLASFLLTRLLLPAMESSGDARIINVASAGQQSINFSDVMLKKHYSGVRAYCQSKLAQILFTFDLARELSGTGITVNALHPATYMDTGMVYGDGIIPVTSVEEGADAVLNLALSSALNGQSGQYFDGLRTSRALAQAYDADARQKLRALSFTLTGLTDPVS</sequence>
<dbReference type="InterPro" id="IPR002347">
    <property type="entry name" value="SDR_fam"/>
</dbReference>
<dbReference type="Gene3D" id="3.40.50.720">
    <property type="entry name" value="NAD(P)-binding Rossmann-like Domain"/>
    <property type="match status" value="1"/>
</dbReference>
<accession>A0A1I7BAY6</accession>
<evidence type="ECO:0000256" key="1">
    <source>
        <dbReference type="ARBA" id="ARBA00023002"/>
    </source>
</evidence>